<name>A0ABV2MWA7_9HYPH</name>
<sequence>MLHKSAPELFISDQPSPWKITFRVILLMIMLLASVWWVKSYQQAADENIQDGNEDKQVSDEQRS</sequence>
<accession>A0ABV2MWA7</accession>
<feature type="transmembrane region" description="Helical" evidence="1">
    <location>
        <begin position="20"/>
        <end position="38"/>
    </location>
</feature>
<protein>
    <submittedName>
        <fullName evidence="2">Uncharacterized protein</fullName>
    </submittedName>
</protein>
<evidence type="ECO:0000256" key="1">
    <source>
        <dbReference type="SAM" id="Phobius"/>
    </source>
</evidence>
<proteinExistence type="predicted"/>
<keyword evidence="1" id="KW-0472">Membrane</keyword>
<dbReference type="Proteomes" id="UP001549076">
    <property type="component" value="Unassembled WGS sequence"/>
</dbReference>
<comment type="caution">
    <text evidence="2">The sequence shown here is derived from an EMBL/GenBank/DDBJ whole genome shotgun (WGS) entry which is preliminary data.</text>
</comment>
<evidence type="ECO:0000313" key="2">
    <source>
        <dbReference type="EMBL" id="MET3791061.1"/>
    </source>
</evidence>
<keyword evidence="1" id="KW-1133">Transmembrane helix</keyword>
<dbReference type="EMBL" id="JBEPML010000003">
    <property type="protein sequence ID" value="MET3791061.1"/>
    <property type="molecule type" value="Genomic_DNA"/>
</dbReference>
<keyword evidence="3" id="KW-1185">Reference proteome</keyword>
<dbReference type="RefSeq" id="WP_354193323.1">
    <property type="nucleotide sequence ID" value="NZ_JBEPML010000003.1"/>
</dbReference>
<keyword evidence="1" id="KW-0812">Transmembrane</keyword>
<reference evidence="2 3" key="1">
    <citation type="submission" date="2024-06" db="EMBL/GenBank/DDBJ databases">
        <title>Genomic Encyclopedia of Type Strains, Phase IV (KMG-IV): sequencing the most valuable type-strain genomes for metagenomic binning, comparative biology and taxonomic classification.</title>
        <authorList>
            <person name="Goeker M."/>
        </authorList>
    </citation>
    <scope>NUCLEOTIDE SEQUENCE [LARGE SCALE GENOMIC DNA]</scope>
    <source>
        <strain evidence="2 3">DSM 27865</strain>
    </source>
</reference>
<evidence type="ECO:0000313" key="3">
    <source>
        <dbReference type="Proteomes" id="UP001549076"/>
    </source>
</evidence>
<organism evidence="2 3">
    <name type="scientific">Aquamicrobium terrae</name>
    <dbReference type="NCBI Taxonomy" id="1324945"/>
    <lineage>
        <taxon>Bacteria</taxon>
        <taxon>Pseudomonadati</taxon>
        <taxon>Pseudomonadota</taxon>
        <taxon>Alphaproteobacteria</taxon>
        <taxon>Hyphomicrobiales</taxon>
        <taxon>Phyllobacteriaceae</taxon>
        <taxon>Aquamicrobium</taxon>
    </lineage>
</organism>
<gene>
    <name evidence="2" type="ORF">ABID37_001264</name>
</gene>